<feature type="compositionally biased region" description="Basic residues" evidence="1">
    <location>
        <begin position="40"/>
        <end position="68"/>
    </location>
</feature>
<dbReference type="Proteomes" id="UP000325243">
    <property type="component" value="Unassembled WGS sequence"/>
</dbReference>
<sequence>MSNIVYLRSWHVVRGEGDLALPGGRRRRLHRVPLAGAAAGRRRRSRRRRRLRAGHALDHRRRDRRHDRAAHPRRDRVPEREHQGRRP</sequence>
<feature type="compositionally biased region" description="Basic and acidic residues" evidence="1">
    <location>
        <begin position="69"/>
        <end position="87"/>
    </location>
</feature>
<evidence type="ECO:0000313" key="2">
    <source>
        <dbReference type="EMBL" id="TYL50213.1"/>
    </source>
</evidence>
<evidence type="ECO:0000256" key="1">
    <source>
        <dbReference type="SAM" id="MobiDB-lite"/>
    </source>
</evidence>
<evidence type="ECO:0000313" key="3">
    <source>
        <dbReference type="Proteomes" id="UP000325243"/>
    </source>
</evidence>
<accession>A0A5S4UX87</accession>
<reference evidence="2 3" key="1">
    <citation type="submission" date="2019-08" db="EMBL/GenBank/DDBJ databases">
        <authorList>
            <person name="Hu J."/>
        </authorList>
    </citation>
    <scope>NUCLEOTIDE SEQUENCE [LARGE SCALE GENOMIC DNA]</scope>
    <source>
        <strain evidence="2 3">NEAU-184</strain>
    </source>
</reference>
<name>A0A5S4UX87_9MICO</name>
<organism evidence="2 3">
    <name type="scientific">Agromyces mariniharenae</name>
    <dbReference type="NCBI Taxonomy" id="2604423"/>
    <lineage>
        <taxon>Bacteria</taxon>
        <taxon>Bacillati</taxon>
        <taxon>Actinomycetota</taxon>
        <taxon>Actinomycetes</taxon>
        <taxon>Micrococcales</taxon>
        <taxon>Microbacteriaceae</taxon>
        <taxon>Agromyces</taxon>
    </lineage>
</organism>
<comment type="caution">
    <text evidence="2">The sequence shown here is derived from an EMBL/GenBank/DDBJ whole genome shotgun (WGS) entry which is preliminary data.</text>
</comment>
<feature type="region of interest" description="Disordered" evidence="1">
    <location>
        <begin position="32"/>
        <end position="87"/>
    </location>
</feature>
<protein>
    <submittedName>
        <fullName evidence="2">Uncharacterized protein</fullName>
    </submittedName>
</protein>
<dbReference type="EMBL" id="VSSB01000002">
    <property type="protein sequence ID" value="TYL50213.1"/>
    <property type="molecule type" value="Genomic_DNA"/>
</dbReference>
<proteinExistence type="predicted"/>
<dbReference type="AlphaFoldDB" id="A0A5S4UX87"/>
<keyword evidence="3" id="KW-1185">Reference proteome</keyword>
<gene>
    <name evidence="2" type="ORF">FYC51_13355</name>
</gene>